<comment type="caution">
    <text evidence="1">The sequence shown here is derived from an EMBL/GenBank/DDBJ whole genome shotgun (WGS) entry which is preliminary data.</text>
</comment>
<sequence>MTGFTPWKSQDLKGIAVIEAQRCWLSELADTLSAHLPLKDSLDAVGECLTHLLSGLLQSIVSEEEAFLALGSPVDAAHRAEHNELCMEVLELIKRHECGDSVGPQLLQRLQDWLTLHCAGTPHHAVLH</sequence>
<evidence type="ECO:0008006" key="3">
    <source>
        <dbReference type="Google" id="ProtNLM"/>
    </source>
</evidence>
<accession>A0ABS6MY32</accession>
<keyword evidence="2" id="KW-1185">Reference proteome</keyword>
<protein>
    <recommendedName>
        <fullName evidence="3">Hemerythrin</fullName>
    </recommendedName>
</protein>
<evidence type="ECO:0000313" key="1">
    <source>
        <dbReference type="EMBL" id="MBV2133675.1"/>
    </source>
</evidence>
<organism evidence="1 2">
    <name type="scientific">Geopseudomonas aromaticivorans</name>
    <dbReference type="NCBI Taxonomy" id="2849492"/>
    <lineage>
        <taxon>Bacteria</taxon>
        <taxon>Pseudomonadati</taxon>
        <taxon>Pseudomonadota</taxon>
        <taxon>Gammaproteobacteria</taxon>
        <taxon>Pseudomonadales</taxon>
        <taxon>Pseudomonadaceae</taxon>
        <taxon>Geopseudomonas</taxon>
    </lineage>
</organism>
<name>A0ABS6MY32_9GAMM</name>
<gene>
    <name evidence="1" type="ORF">KRX52_12825</name>
</gene>
<dbReference type="Proteomes" id="UP000813068">
    <property type="component" value="Unassembled WGS sequence"/>
</dbReference>
<reference evidence="1 2" key="1">
    <citation type="submission" date="2021-06" db="EMBL/GenBank/DDBJ databases">
        <title>Differences between aerobic and microaerobic xylene degrading microbial communities.</title>
        <authorList>
            <person name="Banerjee S."/>
            <person name="Tancsics A."/>
        </authorList>
    </citation>
    <scope>NUCLEOTIDE SEQUENCE [LARGE SCALE GENOMIC DNA]</scope>
    <source>
        <strain evidence="1 2">MAP12</strain>
    </source>
</reference>
<dbReference type="RefSeq" id="WP_217682114.1">
    <property type="nucleotide sequence ID" value="NZ_JAHRGL010000030.1"/>
</dbReference>
<dbReference type="EMBL" id="JAHRGL010000030">
    <property type="protein sequence ID" value="MBV2133675.1"/>
    <property type="molecule type" value="Genomic_DNA"/>
</dbReference>
<evidence type="ECO:0000313" key="2">
    <source>
        <dbReference type="Proteomes" id="UP000813068"/>
    </source>
</evidence>
<proteinExistence type="predicted"/>